<dbReference type="Proteomes" id="UP000053789">
    <property type="component" value="Unassembled WGS sequence"/>
</dbReference>
<evidence type="ECO:0000313" key="1">
    <source>
        <dbReference type="EMBL" id="KIW89791.1"/>
    </source>
</evidence>
<dbReference type="GeneID" id="27702876"/>
<dbReference type="VEuPathDB" id="FungiDB:Z519_09948"/>
<dbReference type="HOGENOM" id="CLU_1366102_0_0_1"/>
<name>A0A0D2EI83_CLAB1</name>
<accession>A0A0D2EI83</accession>
<gene>
    <name evidence="1" type="ORF">Z519_09948</name>
</gene>
<dbReference type="RefSeq" id="XP_016616460.1">
    <property type="nucleotide sequence ID" value="XM_016767668.1"/>
</dbReference>
<organism evidence="1 2">
    <name type="scientific">Cladophialophora bantiana (strain ATCC 10958 / CBS 173.52 / CDC B-1940 / NIH 8579)</name>
    <name type="common">Xylohypha bantiana</name>
    <dbReference type="NCBI Taxonomy" id="1442370"/>
    <lineage>
        <taxon>Eukaryota</taxon>
        <taxon>Fungi</taxon>
        <taxon>Dikarya</taxon>
        <taxon>Ascomycota</taxon>
        <taxon>Pezizomycotina</taxon>
        <taxon>Eurotiomycetes</taxon>
        <taxon>Chaetothyriomycetidae</taxon>
        <taxon>Chaetothyriales</taxon>
        <taxon>Herpotrichiellaceae</taxon>
        <taxon>Cladophialophora</taxon>
    </lineage>
</organism>
<reference evidence="1" key="1">
    <citation type="submission" date="2015-01" db="EMBL/GenBank/DDBJ databases">
        <title>The Genome Sequence of Cladophialophora bantiana CBS 173.52.</title>
        <authorList>
            <consortium name="The Broad Institute Genomics Platform"/>
            <person name="Cuomo C."/>
            <person name="de Hoog S."/>
            <person name="Gorbushina A."/>
            <person name="Stielow B."/>
            <person name="Teixiera M."/>
            <person name="Abouelleil A."/>
            <person name="Chapman S.B."/>
            <person name="Priest M."/>
            <person name="Young S.K."/>
            <person name="Wortman J."/>
            <person name="Nusbaum C."/>
            <person name="Birren B."/>
        </authorList>
    </citation>
    <scope>NUCLEOTIDE SEQUENCE [LARGE SCALE GENOMIC DNA]</scope>
    <source>
        <strain evidence="1">CBS 173.52</strain>
    </source>
</reference>
<sequence length="200" mass="22202">MSTPGISLGLIGVSVDVLITRVPTTSRFHTQASSSDRADGGAQTSSLHADECQDFSVYASLIQSWLYFGLLRECLLRPVDVDSFFKADGRGRQVLNTDLLRNEVDACEARLEEMPAEQARECIANGVKCVSWVKIKVRAMSDRTLASRTEYVQTAPVPGESSRARDHLPVAARARKMNFWRKHGREILPNSLELAIVVLR</sequence>
<protein>
    <submittedName>
        <fullName evidence="1">Uncharacterized protein</fullName>
    </submittedName>
</protein>
<keyword evidence="2" id="KW-1185">Reference proteome</keyword>
<evidence type="ECO:0000313" key="2">
    <source>
        <dbReference type="Proteomes" id="UP000053789"/>
    </source>
</evidence>
<proteinExistence type="predicted"/>
<dbReference type="AlphaFoldDB" id="A0A0D2EI83"/>
<dbReference type="EMBL" id="KN846995">
    <property type="protein sequence ID" value="KIW89791.1"/>
    <property type="molecule type" value="Genomic_DNA"/>
</dbReference>